<evidence type="ECO:0000313" key="2">
    <source>
        <dbReference type="EMBL" id="CAL6053416.1"/>
    </source>
</evidence>
<dbReference type="EMBL" id="CAXDID020000196">
    <property type="protein sequence ID" value="CAL6053416.1"/>
    <property type="molecule type" value="Genomic_DNA"/>
</dbReference>
<dbReference type="AlphaFoldDB" id="A0AA86TY62"/>
<organism evidence="1">
    <name type="scientific">Hexamita inflata</name>
    <dbReference type="NCBI Taxonomy" id="28002"/>
    <lineage>
        <taxon>Eukaryota</taxon>
        <taxon>Metamonada</taxon>
        <taxon>Diplomonadida</taxon>
        <taxon>Hexamitidae</taxon>
        <taxon>Hexamitinae</taxon>
        <taxon>Hexamita</taxon>
    </lineage>
</organism>
<dbReference type="Proteomes" id="UP001642409">
    <property type="component" value="Unassembled WGS sequence"/>
</dbReference>
<evidence type="ECO:0000313" key="1">
    <source>
        <dbReference type="EMBL" id="CAI9932831.1"/>
    </source>
</evidence>
<keyword evidence="3" id="KW-1185">Reference proteome</keyword>
<sequence>MIKLEIGQSIAVTGQYIIAQNLMKSRLYFHEIQSAKPLLIQTRTNDYHLIECTGPSQNVIDMSDVRDEQTINIITKQGESAFMLLILVDAQTQERTQFITQNPYYSSLQIRQPVALLQNQFQNVHKVFEILMSNIQRPFVSFDDSDTLHYSDFIAHSSSTFIDYIQAPLSQLVLTQSDLQAEFLAQFSSAETQIQKYSEDENALSIKNFLLVLKQNRSSQAVHFNDKILMKFQPEFIIQMQSAETEHKISFKGAKIITINSPVEKKKAIKEEIGYLQLNLKQKFVKLDQFNTVITVNGVKVDNEINKLTLNQNETNKELFQLFLKSIVTRKIGFINEDKIIAQGKIYKIREVQNDIHVLAKTEYKGDFQGIVLRRGDEW</sequence>
<reference evidence="2 3" key="2">
    <citation type="submission" date="2024-07" db="EMBL/GenBank/DDBJ databases">
        <authorList>
            <person name="Akdeniz Z."/>
        </authorList>
    </citation>
    <scope>NUCLEOTIDE SEQUENCE [LARGE SCALE GENOMIC DNA]</scope>
</reference>
<reference evidence="1" key="1">
    <citation type="submission" date="2023-06" db="EMBL/GenBank/DDBJ databases">
        <authorList>
            <person name="Kurt Z."/>
        </authorList>
    </citation>
    <scope>NUCLEOTIDE SEQUENCE</scope>
</reference>
<protein>
    <submittedName>
        <fullName evidence="2">Hypothetical_protein</fullName>
    </submittedName>
</protein>
<comment type="caution">
    <text evidence="1">The sequence shown here is derived from an EMBL/GenBank/DDBJ whole genome shotgun (WGS) entry which is preliminary data.</text>
</comment>
<name>A0AA86TY62_9EUKA</name>
<gene>
    <name evidence="1" type="ORF">HINF_LOCUS20476</name>
    <name evidence="2" type="ORF">HINF_LOCUS45325</name>
</gene>
<accession>A0AA86TY62</accession>
<dbReference type="EMBL" id="CATOUU010000526">
    <property type="protein sequence ID" value="CAI9932831.1"/>
    <property type="molecule type" value="Genomic_DNA"/>
</dbReference>
<evidence type="ECO:0000313" key="3">
    <source>
        <dbReference type="Proteomes" id="UP001642409"/>
    </source>
</evidence>
<proteinExistence type="predicted"/>